<proteinExistence type="predicted"/>
<dbReference type="Proteomes" id="UP000233781">
    <property type="component" value="Unassembled WGS sequence"/>
</dbReference>
<feature type="transmembrane region" description="Helical" evidence="1">
    <location>
        <begin position="47"/>
        <end position="68"/>
    </location>
</feature>
<organism evidence="2 3">
    <name type="scientific">Phycicoccus duodecadis</name>
    <dbReference type="NCBI Taxonomy" id="173053"/>
    <lineage>
        <taxon>Bacteria</taxon>
        <taxon>Bacillati</taxon>
        <taxon>Actinomycetota</taxon>
        <taxon>Actinomycetes</taxon>
        <taxon>Micrococcales</taxon>
        <taxon>Intrasporangiaceae</taxon>
        <taxon>Phycicoccus</taxon>
    </lineage>
</organism>
<dbReference type="EMBL" id="PJNE01000001">
    <property type="protein sequence ID" value="PKW27841.1"/>
    <property type="molecule type" value="Genomic_DNA"/>
</dbReference>
<evidence type="ECO:0008006" key="4">
    <source>
        <dbReference type="Google" id="ProtNLM"/>
    </source>
</evidence>
<sequence length="136" mass="13455">MSPLVALAVVAAAHAGFQVTVTALAYPALATVPADRFAAAHGAHSRRIVPLVGLVYLGVLLVGGWALVAAPLGAAALTALAAQAAVLLVTAAQAAPLHAALGRRGAEPALLRRLLGVDRVRAALTVTGLVAALLAL</sequence>
<dbReference type="RefSeq" id="WP_101396206.1">
    <property type="nucleotide sequence ID" value="NZ_PJNE01000001.1"/>
</dbReference>
<dbReference type="AlphaFoldDB" id="A0A2N3YLU7"/>
<accession>A0A2N3YLU7</accession>
<evidence type="ECO:0000313" key="2">
    <source>
        <dbReference type="EMBL" id="PKW27841.1"/>
    </source>
</evidence>
<keyword evidence="1" id="KW-0472">Membrane</keyword>
<reference evidence="2 3" key="1">
    <citation type="submission" date="2017-12" db="EMBL/GenBank/DDBJ databases">
        <title>Sequencing the genomes of 1000 Actinobacteria strains.</title>
        <authorList>
            <person name="Klenk H.-P."/>
        </authorList>
    </citation>
    <scope>NUCLEOTIDE SEQUENCE [LARGE SCALE GENOMIC DNA]</scope>
    <source>
        <strain evidence="2 3">DSM 12806</strain>
    </source>
</reference>
<evidence type="ECO:0000313" key="3">
    <source>
        <dbReference type="Proteomes" id="UP000233781"/>
    </source>
</evidence>
<feature type="transmembrane region" description="Helical" evidence="1">
    <location>
        <begin position="75"/>
        <end position="99"/>
    </location>
</feature>
<keyword evidence="1" id="KW-0812">Transmembrane</keyword>
<keyword evidence="1" id="KW-1133">Transmembrane helix</keyword>
<name>A0A2N3YLU7_9MICO</name>
<protein>
    <recommendedName>
        <fullName evidence="4">DUF1772 domain-containing protein</fullName>
    </recommendedName>
</protein>
<evidence type="ECO:0000256" key="1">
    <source>
        <dbReference type="SAM" id="Phobius"/>
    </source>
</evidence>
<comment type="caution">
    <text evidence="2">The sequence shown here is derived from an EMBL/GenBank/DDBJ whole genome shotgun (WGS) entry which is preliminary data.</text>
</comment>
<dbReference type="OrthoDB" id="3405989at2"/>
<keyword evidence="3" id="KW-1185">Reference proteome</keyword>
<gene>
    <name evidence="2" type="ORF">ATL31_2692</name>
</gene>